<feature type="transmembrane region" description="Helical" evidence="1">
    <location>
        <begin position="200"/>
        <end position="220"/>
    </location>
</feature>
<keyword evidence="1" id="KW-1133">Transmembrane helix</keyword>
<dbReference type="EMBL" id="BK015941">
    <property type="protein sequence ID" value="DAF86288.1"/>
    <property type="molecule type" value="Genomic_DNA"/>
</dbReference>
<keyword evidence="1" id="KW-0812">Transmembrane</keyword>
<proteinExistence type="predicted"/>
<protein>
    <submittedName>
        <fullName evidence="2">Uncharacterized protein</fullName>
    </submittedName>
</protein>
<reference evidence="2" key="1">
    <citation type="journal article" date="2021" name="Proc. Natl. Acad. Sci. U.S.A.">
        <title>A Catalog of Tens of Thousands of Viruses from Human Metagenomes Reveals Hidden Associations with Chronic Diseases.</title>
        <authorList>
            <person name="Tisza M.J."/>
            <person name="Buck C.B."/>
        </authorList>
    </citation>
    <scope>NUCLEOTIDE SEQUENCE</scope>
    <source>
        <strain evidence="2">Ctx254</strain>
    </source>
</reference>
<evidence type="ECO:0000313" key="2">
    <source>
        <dbReference type="EMBL" id="DAF86288.1"/>
    </source>
</evidence>
<name>A0A8S5TVU3_9CAUD</name>
<accession>A0A8S5TVU3</accession>
<sequence>MQKALRDGIGFFLRSKDGISNGVVCNDDRDIDFIPVADIHARNTIYGDFDDGVIAFGRGVGEIRHWLDGDVDETGILEVLLDNTVVGGHTDLNFRHLDFAHSKVRCGYFFILQAGKLGLMGGEGSAIVRMVGGCRKAKGQKNDANCNADQRFLLMGTAIFKNLLFAGIPLPGKFFITGTGTFRTALRIFIRLALCFTKIFLNHTLLLFFHAALMVCVNPFQKSKVSRMKYIPTKVYQE</sequence>
<keyword evidence="1" id="KW-0472">Membrane</keyword>
<evidence type="ECO:0000256" key="1">
    <source>
        <dbReference type="SAM" id="Phobius"/>
    </source>
</evidence>
<organism evidence="2">
    <name type="scientific">Siphoviridae sp. ctx254</name>
    <dbReference type="NCBI Taxonomy" id="2825737"/>
    <lineage>
        <taxon>Viruses</taxon>
        <taxon>Duplodnaviria</taxon>
        <taxon>Heunggongvirae</taxon>
        <taxon>Uroviricota</taxon>
        <taxon>Caudoviricetes</taxon>
    </lineage>
</organism>